<feature type="transmembrane region" description="Helical" evidence="12">
    <location>
        <begin position="498"/>
        <end position="522"/>
    </location>
</feature>
<dbReference type="PANTHER" id="PTHR24061:SF599">
    <property type="entry name" value="G-PROTEIN COUPLED RECEPTORS FAMILY 3 PROFILE DOMAIN-CONTAINING PROTEIN"/>
    <property type="match status" value="1"/>
</dbReference>
<keyword evidence="9" id="KW-0675">Receptor</keyword>
<feature type="transmembrane region" description="Helical" evidence="12">
    <location>
        <begin position="622"/>
        <end position="642"/>
    </location>
</feature>
<evidence type="ECO:0000256" key="6">
    <source>
        <dbReference type="ARBA" id="ARBA00022989"/>
    </source>
</evidence>
<evidence type="ECO:0000256" key="1">
    <source>
        <dbReference type="ARBA" id="ARBA00004651"/>
    </source>
</evidence>
<keyword evidence="5" id="KW-0732">Signal</keyword>
<dbReference type="InterPro" id="IPR017978">
    <property type="entry name" value="GPCR_3_C"/>
</dbReference>
<dbReference type="FunFam" id="2.10.50.30:FF:000002">
    <property type="entry name" value="Vomeronasal 2 receptor, h1"/>
    <property type="match status" value="1"/>
</dbReference>
<dbReference type="InterPro" id="IPR001828">
    <property type="entry name" value="ANF_lig-bd_rcpt"/>
</dbReference>
<reference evidence="14" key="3">
    <citation type="submission" date="2025-09" db="UniProtKB">
        <authorList>
            <consortium name="Ensembl"/>
        </authorList>
    </citation>
    <scope>IDENTIFICATION</scope>
</reference>
<dbReference type="GO" id="GO:0004930">
    <property type="term" value="F:G protein-coupled receptor activity"/>
    <property type="evidence" value="ECO:0000318"/>
    <property type="project" value="GO_Central"/>
</dbReference>
<comment type="subcellular location">
    <subcellularLocation>
        <location evidence="1">Cell membrane</location>
        <topology evidence="1">Multi-pass membrane protein</topology>
    </subcellularLocation>
</comment>
<dbReference type="Pfam" id="PF07562">
    <property type="entry name" value="NCD3G"/>
    <property type="match status" value="1"/>
</dbReference>
<comment type="similarity">
    <text evidence="2">Belongs to the G-protein coupled receptor 3 family.</text>
</comment>
<evidence type="ECO:0000313" key="14">
    <source>
        <dbReference type="Ensembl" id="ENSACAP00000009449.3"/>
    </source>
</evidence>
<dbReference type="SUPFAM" id="SSF53822">
    <property type="entry name" value="Periplasmic binding protein-like I"/>
    <property type="match status" value="1"/>
</dbReference>
<name>H9GFF8_ANOCA</name>
<feature type="transmembrane region" description="Helical" evidence="12">
    <location>
        <begin position="543"/>
        <end position="561"/>
    </location>
</feature>
<dbReference type="Proteomes" id="UP000001646">
    <property type="component" value="Unplaced"/>
</dbReference>
<dbReference type="PROSITE" id="PS00981">
    <property type="entry name" value="G_PROTEIN_RECEP_F3_3"/>
    <property type="match status" value="1"/>
</dbReference>
<evidence type="ECO:0000256" key="12">
    <source>
        <dbReference type="SAM" id="Phobius"/>
    </source>
</evidence>
<evidence type="ECO:0000256" key="9">
    <source>
        <dbReference type="ARBA" id="ARBA00023170"/>
    </source>
</evidence>
<dbReference type="InterPro" id="IPR017979">
    <property type="entry name" value="GPCR_3_CS"/>
</dbReference>
<feature type="transmembrane region" description="Helical" evidence="12">
    <location>
        <begin position="587"/>
        <end position="610"/>
    </location>
</feature>
<dbReference type="Pfam" id="PF01094">
    <property type="entry name" value="ANF_receptor"/>
    <property type="match status" value="1"/>
</dbReference>
<dbReference type="FunFam" id="3.40.50.2300:FF:000024">
    <property type="entry name" value="Vomeronasal 2, receptor 73"/>
    <property type="match status" value="1"/>
</dbReference>
<evidence type="ECO:0000256" key="8">
    <source>
        <dbReference type="ARBA" id="ARBA00023136"/>
    </source>
</evidence>
<dbReference type="Pfam" id="PF00003">
    <property type="entry name" value="7tm_3"/>
    <property type="match status" value="1"/>
</dbReference>
<dbReference type="CDD" id="cd15283">
    <property type="entry name" value="7tmC_V2R_pheromone"/>
    <property type="match status" value="1"/>
</dbReference>
<dbReference type="Gene3D" id="2.10.50.30">
    <property type="entry name" value="GPCR, family 3, nine cysteines domain"/>
    <property type="match status" value="1"/>
</dbReference>
<dbReference type="InterPro" id="IPR011500">
    <property type="entry name" value="GPCR_3_9-Cys_dom"/>
</dbReference>
<evidence type="ECO:0000256" key="2">
    <source>
        <dbReference type="ARBA" id="ARBA00007242"/>
    </source>
</evidence>
<dbReference type="GO" id="GO:0005886">
    <property type="term" value="C:plasma membrane"/>
    <property type="evidence" value="ECO:0000318"/>
    <property type="project" value="GO_Central"/>
</dbReference>
<dbReference type="PROSITE" id="PS50259">
    <property type="entry name" value="G_PROTEIN_RECEP_F3_4"/>
    <property type="match status" value="1"/>
</dbReference>
<dbReference type="Ensembl" id="ENSACAT00000009646.3">
    <property type="protein sequence ID" value="ENSACAP00000009449.3"/>
    <property type="gene ID" value="ENSACAG00000009664.4"/>
</dbReference>
<dbReference type="PRINTS" id="PR00248">
    <property type="entry name" value="GPCRMGR"/>
</dbReference>
<dbReference type="Gene3D" id="3.40.50.2300">
    <property type="match status" value="2"/>
</dbReference>
<keyword evidence="6 12" id="KW-1133">Transmembrane helix</keyword>
<dbReference type="InterPro" id="IPR028082">
    <property type="entry name" value="Peripla_BP_I"/>
</dbReference>
<feature type="domain" description="G-protein coupled receptors family 3 profile" evidence="13">
    <location>
        <begin position="428"/>
        <end position="692"/>
    </location>
</feature>
<dbReference type="Bgee" id="ENSACAG00000009664">
    <property type="expression patterns" value="Expressed in dewlap and 2 other cell types or tissues"/>
</dbReference>
<gene>
    <name evidence="14" type="primary">LOC103279549</name>
</gene>
<reference evidence="14" key="1">
    <citation type="submission" date="2009-12" db="EMBL/GenBank/DDBJ databases">
        <title>The Genome Sequence of Anolis carolinensis (Green Anole Lizard).</title>
        <authorList>
            <consortium name="The Genome Sequencing Platform"/>
            <person name="Di Palma F."/>
            <person name="Alfoldi J."/>
            <person name="Heiman D."/>
            <person name="Young S."/>
            <person name="Grabherr M."/>
            <person name="Johnson J."/>
            <person name="Lander E.S."/>
            <person name="Lindblad-Toh K."/>
        </authorList>
    </citation>
    <scope>NUCLEOTIDE SEQUENCE [LARGE SCALE GENOMIC DNA]</scope>
    <source>
        <strain evidence="14">JBL SC #1</strain>
    </source>
</reference>
<accession>H9GFF8</accession>
<dbReference type="InterPro" id="IPR038550">
    <property type="entry name" value="GPCR_3_9-Cys_sf"/>
</dbReference>
<evidence type="ECO:0000313" key="15">
    <source>
        <dbReference type="Proteomes" id="UP000001646"/>
    </source>
</evidence>
<dbReference type="InterPro" id="IPR004073">
    <property type="entry name" value="GPCR_3_vmron_rcpt_2"/>
</dbReference>
<sequence>MQAAFFQHMFPNEDKQTMGILQLLLHFSWTWIGLFYLSNESGESFIQSIVPMFTHEGICFDFIEALPKEKFSTNADEMLTEWFQTYNIITESTANVILLHGQNQIMVFLRALPLLSEFYDISVLRNGTIWILTAEMEFASLPFQRIWNIDFLHGAISFAVPSKEVSGFREFIQTRNPLSEKGDGFIRIFWELVFECSFPKTVLNQEDGKTCSGEERLETLPGSVFEMSMTGQSYSVYNAVYAVAHALQAMVSSKLKHRGMADGGKRVLLDLQSWQLHHFLRSVSFNNSASEKISFDQNGQIEANFDIISWVTFPNQSFLQVKVGKVDPKAPRDTMLSISAGDITWPNMVNQEWPLSLCSDNCHAGYSKIKVEGKSFCCYDCLPCPEGKISNQTDMDDCIPCPEDQHPSHGQDSCIPKAISFLSFEEPLGISFATIAVSFSFITALVLGIFIKHRTTPIVRANNSNLTFTLLTSLLLSFLCAFLFIGQPSKISCLFQQVAFALMFSLAVACILSKTTIVILAFMATKPESRTRKWMGKQFSTSIVLSCVLVQAAICILWLATSPPFPDFNTQSMPEEIVLECNEGSSVMFYSVLGFMGSLALISFTVAFLARKLPDSYNEAKFITFSMLVFCSVWLSFVPTYLSIKGKYMVAVEIFSILASGGSLLFCIFSPKCFIIILRPELNKRGQLMRRRN</sequence>
<evidence type="ECO:0000256" key="7">
    <source>
        <dbReference type="ARBA" id="ARBA00023040"/>
    </source>
</evidence>
<evidence type="ECO:0000256" key="11">
    <source>
        <dbReference type="ARBA" id="ARBA00023224"/>
    </source>
</evidence>
<evidence type="ECO:0000256" key="3">
    <source>
        <dbReference type="ARBA" id="ARBA00022475"/>
    </source>
</evidence>
<keyword evidence="4 12" id="KW-0812">Transmembrane</keyword>
<keyword evidence="3" id="KW-1003">Cell membrane</keyword>
<dbReference type="PRINTS" id="PR01535">
    <property type="entry name" value="VOMERONASL2R"/>
</dbReference>
<dbReference type="AlphaFoldDB" id="H9GFF8"/>
<keyword evidence="7" id="KW-0297">G-protein coupled receptor</keyword>
<dbReference type="InterPro" id="IPR000337">
    <property type="entry name" value="GPCR_3"/>
</dbReference>
<keyword evidence="15" id="KW-1185">Reference proteome</keyword>
<protein>
    <recommendedName>
        <fullName evidence="13">G-protein coupled receptors family 3 profile domain-containing protein</fullName>
    </recommendedName>
</protein>
<feature type="transmembrane region" description="Helical" evidence="12">
    <location>
        <begin position="654"/>
        <end position="678"/>
    </location>
</feature>
<evidence type="ECO:0000259" key="13">
    <source>
        <dbReference type="PROSITE" id="PS50259"/>
    </source>
</evidence>
<dbReference type="GeneTree" id="ENSGT00950000182788"/>
<dbReference type="InParanoid" id="H9GFF8"/>
<keyword evidence="10" id="KW-0325">Glycoprotein</keyword>
<dbReference type="PANTHER" id="PTHR24061">
    <property type="entry name" value="CALCIUM-SENSING RECEPTOR-RELATED"/>
    <property type="match status" value="1"/>
</dbReference>
<evidence type="ECO:0000256" key="4">
    <source>
        <dbReference type="ARBA" id="ARBA00022692"/>
    </source>
</evidence>
<reference evidence="14" key="2">
    <citation type="submission" date="2025-08" db="UniProtKB">
        <authorList>
            <consortium name="Ensembl"/>
        </authorList>
    </citation>
    <scope>IDENTIFICATION</scope>
</reference>
<evidence type="ECO:0000256" key="10">
    <source>
        <dbReference type="ARBA" id="ARBA00023180"/>
    </source>
</evidence>
<keyword evidence="11" id="KW-0807">Transducer</keyword>
<dbReference type="eggNOG" id="KOG1056">
    <property type="taxonomic scope" value="Eukaryota"/>
</dbReference>
<evidence type="ECO:0000256" key="5">
    <source>
        <dbReference type="ARBA" id="ARBA00022729"/>
    </source>
</evidence>
<keyword evidence="8 12" id="KW-0472">Membrane</keyword>
<feature type="transmembrane region" description="Helical" evidence="12">
    <location>
        <begin position="428"/>
        <end position="451"/>
    </location>
</feature>
<feature type="transmembrane region" description="Helical" evidence="12">
    <location>
        <begin position="463"/>
        <end position="486"/>
    </location>
</feature>
<proteinExistence type="inferred from homology"/>
<organism evidence="14 15">
    <name type="scientific">Anolis carolinensis</name>
    <name type="common">Green anole</name>
    <name type="synonym">American chameleon</name>
    <dbReference type="NCBI Taxonomy" id="28377"/>
    <lineage>
        <taxon>Eukaryota</taxon>
        <taxon>Metazoa</taxon>
        <taxon>Chordata</taxon>
        <taxon>Craniata</taxon>
        <taxon>Vertebrata</taxon>
        <taxon>Euteleostomi</taxon>
        <taxon>Lepidosauria</taxon>
        <taxon>Squamata</taxon>
        <taxon>Bifurcata</taxon>
        <taxon>Unidentata</taxon>
        <taxon>Episquamata</taxon>
        <taxon>Toxicofera</taxon>
        <taxon>Iguania</taxon>
        <taxon>Dactyloidae</taxon>
        <taxon>Anolis</taxon>
    </lineage>
</organism>
<dbReference type="InterPro" id="IPR000068">
    <property type="entry name" value="GPCR_3_Ca_sens_rcpt-rel"/>
</dbReference>